<name>A0ABW8Z5E8_9BURK</name>
<organism evidence="1 2">
    <name type="scientific">Herbaspirillum rhizosphaerae</name>
    <dbReference type="NCBI Taxonomy" id="346179"/>
    <lineage>
        <taxon>Bacteria</taxon>
        <taxon>Pseudomonadati</taxon>
        <taxon>Pseudomonadota</taxon>
        <taxon>Betaproteobacteria</taxon>
        <taxon>Burkholderiales</taxon>
        <taxon>Oxalobacteraceae</taxon>
        <taxon>Herbaspirillum</taxon>
    </lineage>
</organism>
<dbReference type="PANTHER" id="PTHR34700:SF4">
    <property type="entry name" value="PHAGE-LIKE ELEMENT PBSX PROTEIN XKDP"/>
    <property type="match status" value="1"/>
</dbReference>
<dbReference type="PANTHER" id="PTHR34700">
    <property type="entry name" value="POTASSIUM BINDING PROTEIN KBP"/>
    <property type="match status" value="1"/>
</dbReference>
<evidence type="ECO:0008006" key="3">
    <source>
        <dbReference type="Google" id="ProtNLM"/>
    </source>
</evidence>
<proteinExistence type="predicted"/>
<dbReference type="InterPro" id="IPR052196">
    <property type="entry name" value="Bact_Kbp"/>
</dbReference>
<dbReference type="Proteomes" id="UP001629214">
    <property type="component" value="Unassembled WGS sequence"/>
</dbReference>
<dbReference type="EMBL" id="JAQQFR010000004">
    <property type="protein sequence ID" value="MFL9878166.1"/>
    <property type="molecule type" value="Genomic_DNA"/>
</dbReference>
<gene>
    <name evidence="1" type="ORF">PQR63_07240</name>
</gene>
<reference evidence="1 2" key="1">
    <citation type="journal article" date="2024" name="Chem. Sci.">
        <title>Discovery of megapolipeptins by genome mining of a Burkholderiales bacteria collection.</title>
        <authorList>
            <person name="Paulo B.S."/>
            <person name="Recchia M.J.J."/>
            <person name="Lee S."/>
            <person name="Fergusson C.H."/>
            <person name="Romanowski S.B."/>
            <person name="Hernandez A."/>
            <person name="Krull N."/>
            <person name="Liu D.Y."/>
            <person name="Cavanagh H."/>
            <person name="Bos A."/>
            <person name="Gray C.A."/>
            <person name="Murphy B.T."/>
            <person name="Linington R.G."/>
            <person name="Eustaquio A.S."/>
        </authorList>
    </citation>
    <scope>NUCLEOTIDE SEQUENCE [LARGE SCALE GENOMIC DNA]</scope>
    <source>
        <strain evidence="1 2">RL21-008-BIB-B</strain>
    </source>
</reference>
<keyword evidence="2" id="KW-1185">Reference proteome</keyword>
<evidence type="ECO:0000313" key="2">
    <source>
        <dbReference type="Proteomes" id="UP001629214"/>
    </source>
</evidence>
<sequence length="335" mass="36008">MSAESAFYCQCCNKKDFWPILACAVICRTEGQFVQNFIIAGLALLLFGLAGDVCATSPDAQETSLPVVHVVPASRSVALPTALVSTISGHALSQRWSLPMVFDKTLLVAAPRIVAAQEGRGYLGKDDKIYVQGELHGASEFHIVRPGRYLLDPVSKESLGDEVVLLGTAVLQEQAEDGLQRFLIVDAAREIMIGDRLLAVPPQGDFAAPRAIASQQSSLAVDALIVSIADGTAHAGQHQIVAINKGARDGIGEGRQLRLSAAVVPFSDDVAKAIPHTQQASLIQQLPQEERGRLLIVRVFDRVSYGLITQAREPVQVGDKAYAPQQERTSIKDVE</sequence>
<evidence type="ECO:0000313" key="1">
    <source>
        <dbReference type="EMBL" id="MFL9878166.1"/>
    </source>
</evidence>
<comment type="caution">
    <text evidence="1">The sequence shown here is derived from an EMBL/GenBank/DDBJ whole genome shotgun (WGS) entry which is preliminary data.</text>
</comment>
<dbReference type="RefSeq" id="WP_408166894.1">
    <property type="nucleotide sequence ID" value="NZ_JAQQFR010000004.1"/>
</dbReference>
<accession>A0ABW8Z5E8</accession>
<protein>
    <recommendedName>
        <fullName evidence="3">SAF domain-containing protein</fullName>
    </recommendedName>
</protein>